<keyword evidence="8 10" id="KW-1133">Transmembrane helix</keyword>
<evidence type="ECO:0000256" key="9">
    <source>
        <dbReference type="ARBA" id="ARBA00023136"/>
    </source>
</evidence>
<feature type="transmembrane region" description="Helical" evidence="10">
    <location>
        <begin position="359"/>
        <end position="377"/>
    </location>
</feature>
<evidence type="ECO:0000256" key="6">
    <source>
        <dbReference type="ARBA" id="ARBA00022692"/>
    </source>
</evidence>
<accession>A0A8K0NS32</accession>
<gene>
    <name evidence="12" type="ORF">FFLO_02180</name>
</gene>
<reference evidence="12" key="1">
    <citation type="submission" date="2020-04" db="EMBL/GenBank/DDBJ databases">
        <title>Analysis of mating type loci in Filobasidium floriforme.</title>
        <authorList>
            <person name="Nowrousian M."/>
        </authorList>
    </citation>
    <scope>NUCLEOTIDE SEQUENCE</scope>
    <source>
        <strain evidence="12">CBS 6242</strain>
    </source>
</reference>
<comment type="caution">
    <text evidence="12">The sequence shown here is derived from an EMBL/GenBank/DDBJ whole genome shotgun (WGS) entry which is preliminary data.</text>
</comment>
<dbReference type="AlphaFoldDB" id="A0A8K0NS32"/>
<dbReference type="EC" id="2.4.1.-" evidence="10"/>
<name>A0A8K0NS32_9TREE</name>
<organism evidence="12 13">
    <name type="scientific">Filobasidium floriforme</name>
    <dbReference type="NCBI Taxonomy" id="5210"/>
    <lineage>
        <taxon>Eukaryota</taxon>
        <taxon>Fungi</taxon>
        <taxon>Dikarya</taxon>
        <taxon>Basidiomycota</taxon>
        <taxon>Agaricomycotina</taxon>
        <taxon>Tremellomycetes</taxon>
        <taxon>Filobasidiales</taxon>
        <taxon>Filobasidiaceae</taxon>
        <taxon>Filobasidium</taxon>
    </lineage>
</organism>
<dbReference type="PANTHER" id="PTHR22760">
    <property type="entry name" value="GLYCOSYLTRANSFERASE"/>
    <property type="match status" value="1"/>
</dbReference>
<dbReference type="Proteomes" id="UP000812966">
    <property type="component" value="Unassembled WGS sequence"/>
</dbReference>
<dbReference type="InterPro" id="IPR005599">
    <property type="entry name" value="GPI_mannosylTrfase"/>
</dbReference>
<evidence type="ECO:0000256" key="2">
    <source>
        <dbReference type="ARBA" id="ARBA00004922"/>
    </source>
</evidence>
<feature type="transmembrane region" description="Helical" evidence="10">
    <location>
        <begin position="209"/>
        <end position="228"/>
    </location>
</feature>
<keyword evidence="5" id="KW-0808">Transferase</keyword>
<evidence type="ECO:0000256" key="5">
    <source>
        <dbReference type="ARBA" id="ARBA00022679"/>
    </source>
</evidence>
<keyword evidence="13" id="KW-1185">Reference proteome</keyword>
<dbReference type="GO" id="GO:0005789">
    <property type="term" value="C:endoplasmic reticulum membrane"/>
    <property type="evidence" value="ECO:0007669"/>
    <property type="project" value="UniProtKB-SubCell"/>
</dbReference>
<feature type="transmembrane region" description="Helical" evidence="10">
    <location>
        <begin position="428"/>
        <end position="446"/>
    </location>
</feature>
<evidence type="ECO:0000256" key="8">
    <source>
        <dbReference type="ARBA" id="ARBA00022989"/>
    </source>
</evidence>
<feature type="transmembrane region" description="Helical" evidence="10">
    <location>
        <begin position="397"/>
        <end position="416"/>
    </location>
</feature>
<evidence type="ECO:0000256" key="3">
    <source>
        <dbReference type="ARBA" id="ARBA00007063"/>
    </source>
</evidence>
<dbReference type="UniPathway" id="UPA00378"/>
<sequence length="701" mass="79931">MSYGPGTETIRFRRPTAGPNAVAEKQKKVQEDDVRDVDRFGGKHAPLPAWKKRHRGLLQDQVGRQNSGPFIPSFSLAVRLLLLVRVSAAMYSNIQDCDEVFNFFEPLHYFTFNNGFQTWELSPEHAIRSWTYILLHWPLAHLAPFALKIQKRAAFFVLRISLGIICSVCEASFYRAVADHINERVGRYCLMMLLGSCGMWNAGGSFLPSTFTMYTTMLAFTFALPLASNNPFGITRSWRATFFFCLGPILGWPFVGLMALPFIFEQCALRAGDVAKKEEMGGLLADRTRRLVGAGILSVVLISIPIVAIDSWAYGRLVFPNLNIVLYNVFSRSSATGPDIYGTEPATFYLANLFLNFNYLLPLALLSLPALAVTYKFDFRRLGTSQQAVKEGESSPYTLLVLRLAPFYLWLTTMSLQAHKEERFMYPLYPLLCMNAAVSIFLIKGWAETIYVKVTASPYNAGRSRIFSNISLGLLLPSLLLSASRIYALGHFYHSPFDVAYHFQYTEIPQLLVESGYKPIPPPEKHAKRHAELGYSDEWDFSVLHDFDPKVKLCYGKEWFRFPGSYLIPEGIEVGWVKSEFDGMMPIQWDKSFPSKELWRREQTRLVHPGRFNDRNEENTEAYIDVSECTYLIDSTLPSQRPTKLQPDYAADSENWIKLFCEPFLDAASTPWWARIFYLPGSKVEDARVWGEYCLLRNRNA</sequence>
<dbReference type="GO" id="GO:0006487">
    <property type="term" value="P:protein N-linked glycosylation"/>
    <property type="evidence" value="ECO:0007669"/>
    <property type="project" value="TreeGrafter"/>
</dbReference>
<evidence type="ECO:0000256" key="7">
    <source>
        <dbReference type="ARBA" id="ARBA00022824"/>
    </source>
</evidence>
<keyword evidence="4 10" id="KW-0328">Glycosyltransferase</keyword>
<feature type="transmembrane region" description="Helical" evidence="10">
    <location>
        <begin position="240"/>
        <end position="264"/>
    </location>
</feature>
<comment type="similarity">
    <text evidence="3 10">Belongs to the glycosyltransferase 22 family.</text>
</comment>
<keyword evidence="9 10" id="KW-0472">Membrane</keyword>
<feature type="transmembrane region" description="Helical" evidence="10">
    <location>
        <begin position="291"/>
        <end position="309"/>
    </location>
</feature>
<evidence type="ECO:0000313" key="12">
    <source>
        <dbReference type="EMBL" id="KAG7562400.1"/>
    </source>
</evidence>
<protein>
    <recommendedName>
        <fullName evidence="10">Mannosyltransferase</fullName>
        <ecNumber evidence="10">2.4.1.-</ecNumber>
    </recommendedName>
</protein>
<feature type="transmembrane region" description="Helical" evidence="10">
    <location>
        <begin position="153"/>
        <end position="173"/>
    </location>
</feature>
<evidence type="ECO:0000256" key="4">
    <source>
        <dbReference type="ARBA" id="ARBA00022676"/>
    </source>
</evidence>
<comment type="subcellular location">
    <subcellularLocation>
        <location evidence="1 10">Endoplasmic reticulum membrane</location>
        <topology evidence="1 10">Multi-pass membrane protein</topology>
    </subcellularLocation>
</comment>
<keyword evidence="6 10" id="KW-0812">Transmembrane</keyword>
<comment type="pathway">
    <text evidence="2">Protein modification; protein glycosylation.</text>
</comment>
<proteinExistence type="inferred from homology"/>
<keyword evidence="7 10" id="KW-0256">Endoplasmic reticulum</keyword>
<evidence type="ECO:0000256" key="1">
    <source>
        <dbReference type="ARBA" id="ARBA00004477"/>
    </source>
</evidence>
<evidence type="ECO:0000256" key="10">
    <source>
        <dbReference type="RuleBase" id="RU363075"/>
    </source>
</evidence>
<evidence type="ECO:0000256" key="11">
    <source>
        <dbReference type="SAM" id="MobiDB-lite"/>
    </source>
</evidence>
<feature type="region of interest" description="Disordered" evidence="11">
    <location>
        <begin position="1"/>
        <end position="29"/>
    </location>
</feature>
<evidence type="ECO:0000313" key="13">
    <source>
        <dbReference type="Proteomes" id="UP000812966"/>
    </source>
</evidence>
<dbReference type="GO" id="GO:0000026">
    <property type="term" value="F:alpha-1,2-mannosyltransferase activity"/>
    <property type="evidence" value="ECO:0007669"/>
    <property type="project" value="TreeGrafter"/>
</dbReference>
<dbReference type="EMBL" id="JABELV010000033">
    <property type="protein sequence ID" value="KAG7562400.1"/>
    <property type="molecule type" value="Genomic_DNA"/>
</dbReference>
<dbReference type="OrthoDB" id="497541at2759"/>
<dbReference type="PANTHER" id="PTHR22760:SF2">
    <property type="entry name" value="ALPHA-1,2-MANNOSYLTRANSFERASE ALG9"/>
    <property type="match status" value="1"/>
</dbReference>
<feature type="transmembrane region" description="Helical" evidence="10">
    <location>
        <begin position="466"/>
        <end position="488"/>
    </location>
</feature>
<dbReference type="Pfam" id="PF03901">
    <property type="entry name" value="Glyco_transf_22"/>
    <property type="match status" value="1"/>
</dbReference>